<evidence type="ECO:0000256" key="2">
    <source>
        <dbReference type="ARBA" id="ARBA00022618"/>
    </source>
</evidence>
<gene>
    <name evidence="8" type="ORF">Cni_G08441</name>
</gene>
<evidence type="ECO:0000256" key="4">
    <source>
        <dbReference type="ARBA" id="ARBA00023306"/>
    </source>
</evidence>
<dbReference type="GO" id="GO:0044772">
    <property type="term" value="P:mitotic cell cycle phase transition"/>
    <property type="evidence" value="ECO:0007669"/>
    <property type="project" value="InterPro"/>
</dbReference>
<dbReference type="Proteomes" id="UP001327560">
    <property type="component" value="Chromosome 2"/>
</dbReference>
<keyword evidence="3 5" id="KW-0195">Cyclin</keyword>
<dbReference type="PANTHER" id="PTHR10177">
    <property type="entry name" value="CYCLINS"/>
    <property type="match status" value="1"/>
</dbReference>
<dbReference type="Pfam" id="PF02984">
    <property type="entry name" value="Cyclin_C"/>
    <property type="match status" value="1"/>
</dbReference>
<evidence type="ECO:0000256" key="5">
    <source>
        <dbReference type="RuleBase" id="RU000383"/>
    </source>
</evidence>
<evidence type="ECO:0000256" key="1">
    <source>
        <dbReference type="ARBA" id="ARBA00006955"/>
    </source>
</evidence>
<dbReference type="GO" id="GO:0016538">
    <property type="term" value="F:cyclin-dependent protein serine/threonine kinase regulator activity"/>
    <property type="evidence" value="ECO:0007669"/>
    <property type="project" value="InterPro"/>
</dbReference>
<name>A0AAQ3Q8P0_9LILI</name>
<feature type="region of interest" description="Disordered" evidence="6">
    <location>
        <begin position="1"/>
        <end position="63"/>
    </location>
</feature>
<dbReference type="CDD" id="cd20562">
    <property type="entry name" value="CYCLIN_AtCycA_like_rpt1"/>
    <property type="match status" value="1"/>
</dbReference>
<feature type="domain" description="Cyclin-like" evidence="7">
    <location>
        <begin position="157"/>
        <end position="241"/>
    </location>
</feature>
<dbReference type="InterPro" id="IPR039361">
    <property type="entry name" value="Cyclin"/>
</dbReference>
<keyword evidence="2" id="KW-0132">Cell division</keyword>
<dbReference type="SUPFAM" id="SSF47954">
    <property type="entry name" value="Cyclin-like"/>
    <property type="match status" value="2"/>
</dbReference>
<accession>A0AAQ3Q8P0</accession>
<evidence type="ECO:0000313" key="8">
    <source>
        <dbReference type="EMBL" id="WOK99729.1"/>
    </source>
</evidence>
<sequence>MNTRRSSISTSASAKRPAATENAAKFPAAAAEQAKKRVALGNISNQSNAARNPPRPPDNGDSSVIASLERRAKENLHISEHDDETGSKWKSEFPPQMEVDNIIDIDTNHNDPQFCTTLACDIYVHLRMAETKKRPATDFMETIQKDINASMRSILIDWLVEVAEEYRLVPDTLYLTVNYIDRYLSGNEIHRQRLQLLGVACMLIAAKYEEICAPQVEEFCYITDNTYFKEEVLEMEADVLRYLKFEMTAPTVKCFLRRFICAAQGSDENATLCHYTQYKPSDLFDCVKALRVLLCNGTGNNLPAIREKYSQHKYKFVAKKYCPASIPLEFFRDSTDQLLVVYALGGTFPKVQSGVHCNLALNLAMAIGGAKFLG</sequence>
<dbReference type="InterPro" id="IPR048258">
    <property type="entry name" value="Cyclins_cyclin-box"/>
</dbReference>
<feature type="compositionally biased region" description="Low complexity" evidence="6">
    <location>
        <begin position="1"/>
        <end position="32"/>
    </location>
</feature>
<keyword evidence="9" id="KW-1185">Reference proteome</keyword>
<dbReference type="AlphaFoldDB" id="A0AAQ3Q8P0"/>
<dbReference type="InterPro" id="IPR006671">
    <property type="entry name" value="Cyclin_N"/>
</dbReference>
<dbReference type="InterPro" id="IPR036915">
    <property type="entry name" value="Cyclin-like_sf"/>
</dbReference>
<dbReference type="FunFam" id="1.10.472.10:FF:000167">
    <property type="entry name" value="Mitotic cyclin 6"/>
    <property type="match status" value="1"/>
</dbReference>
<evidence type="ECO:0000313" key="9">
    <source>
        <dbReference type="Proteomes" id="UP001327560"/>
    </source>
</evidence>
<dbReference type="PIRSF" id="PIRSF001771">
    <property type="entry name" value="Cyclin_A_B_D_E"/>
    <property type="match status" value="1"/>
</dbReference>
<organism evidence="8 9">
    <name type="scientific">Canna indica</name>
    <name type="common">Indian-shot</name>
    <dbReference type="NCBI Taxonomy" id="4628"/>
    <lineage>
        <taxon>Eukaryota</taxon>
        <taxon>Viridiplantae</taxon>
        <taxon>Streptophyta</taxon>
        <taxon>Embryophyta</taxon>
        <taxon>Tracheophyta</taxon>
        <taxon>Spermatophyta</taxon>
        <taxon>Magnoliopsida</taxon>
        <taxon>Liliopsida</taxon>
        <taxon>Zingiberales</taxon>
        <taxon>Cannaceae</taxon>
        <taxon>Canna</taxon>
    </lineage>
</organism>
<dbReference type="InterPro" id="IPR046965">
    <property type="entry name" value="Cyclin_A/B-like"/>
</dbReference>
<dbReference type="InterPro" id="IPR013763">
    <property type="entry name" value="Cyclin-like_dom"/>
</dbReference>
<dbReference type="PROSITE" id="PS00292">
    <property type="entry name" value="CYCLINS"/>
    <property type="match status" value="1"/>
</dbReference>
<dbReference type="InterPro" id="IPR004367">
    <property type="entry name" value="Cyclin_C-dom"/>
</dbReference>
<dbReference type="SMART" id="SM00385">
    <property type="entry name" value="CYCLIN"/>
    <property type="match status" value="1"/>
</dbReference>
<reference evidence="8 9" key="1">
    <citation type="submission" date="2023-10" db="EMBL/GenBank/DDBJ databases">
        <title>Chromosome-scale genome assembly provides insights into flower coloration mechanisms of Canna indica.</title>
        <authorList>
            <person name="Li C."/>
        </authorList>
    </citation>
    <scope>NUCLEOTIDE SEQUENCE [LARGE SCALE GENOMIC DNA]</scope>
    <source>
        <tissue evidence="8">Flower</tissue>
    </source>
</reference>
<evidence type="ECO:0000256" key="6">
    <source>
        <dbReference type="SAM" id="MobiDB-lite"/>
    </source>
</evidence>
<dbReference type="GO" id="GO:0051301">
    <property type="term" value="P:cell division"/>
    <property type="evidence" value="ECO:0007669"/>
    <property type="project" value="UniProtKB-KW"/>
</dbReference>
<comment type="similarity">
    <text evidence="1">Belongs to the cyclin family. Cyclin AB subfamily.</text>
</comment>
<dbReference type="Pfam" id="PF00134">
    <property type="entry name" value="Cyclin_N"/>
    <property type="match status" value="1"/>
</dbReference>
<protein>
    <recommendedName>
        <fullName evidence="7">Cyclin-like domain-containing protein</fullName>
    </recommendedName>
</protein>
<evidence type="ECO:0000256" key="3">
    <source>
        <dbReference type="ARBA" id="ARBA00023127"/>
    </source>
</evidence>
<proteinExistence type="inferred from homology"/>
<evidence type="ECO:0000259" key="7">
    <source>
        <dbReference type="SMART" id="SM00385"/>
    </source>
</evidence>
<dbReference type="Gene3D" id="1.10.472.10">
    <property type="entry name" value="Cyclin-like"/>
    <property type="match status" value="3"/>
</dbReference>
<keyword evidence="4" id="KW-0131">Cell cycle</keyword>
<dbReference type="EMBL" id="CP136891">
    <property type="protein sequence ID" value="WOK99729.1"/>
    <property type="molecule type" value="Genomic_DNA"/>
</dbReference>